<sequence>MWLSKWCKDTDVHIQHVTSTNRERGGLRDAPTSTLRPTPDVQSTTAVQLHRPLNHDLISAPMFSQLTSPFPSPFCTILDYSEAGAMTPKRKTRDDLVYQTCLPKQLLQIMLPSEFSLRTPVYIWIPPKARTRPATVDRQFCKL</sequence>
<evidence type="ECO:0000313" key="2">
    <source>
        <dbReference type="EMBL" id="VDK23450.1"/>
    </source>
</evidence>
<evidence type="ECO:0000256" key="1">
    <source>
        <dbReference type="SAM" id="MobiDB-lite"/>
    </source>
</evidence>
<evidence type="ECO:0000313" key="4">
    <source>
        <dbReference type="WBParaSite" id="TASK_0000166701-mRNA-1"/>
    </source>
</evidence>
<accession>A0A0R3VW73</accession>
<organism evidence="4">
    <name type="scientific">Taenia asiatica</name>
    <name type="common">Asian tapeworm</name>
    <dbReference type="NCBI Taxonomy" id="60517"/>
    <lineage>
        <taxon>Eukaryota</taxon>
        <taxon>Metazoa</taxon>
        <taxon>Spiralia</taxon>
        <taxon>Lophotrochozoa</taxon>
        <taxon>Platyhelminthes</taxon>
        <taxon>Cestoda</taxon>
        <taxon>Eucestoda</taxon>
        <taxon>Cyclophyllidea</taxon>
        <taxon>Taeniidae</taxon>
        <taxon>Taenia</taxon>
    </lineage>
</organism>
<feature type="compositionally biased region" description="Polar residues" evidence="1">
    <location>
        <begin position="31"/>
        <end position="40"/>
    </location>
</feature>
<proteinExistence type="predicted"/>
<reference evidence="4" key="1">
    <citation type="submission" date="2017-02" db="UniProtKB">
        <authorList>
            <consortium name="WormBaseParasite"/>
        </authorList>
    </citation>
    <scope>IDENTIFICATION</scope>
</reference>
<gene>
    <name evidence="2" type="ORF">TASK_LOCUS1668</name>
</gene>
<dbReference type="AlphaFoldDB" id="A0A0R3VW73"/>
<feature type="region of interest" description="Disordered" evidence="1">
    <location>
        <begin position="19"/>
        <end position="40"/>
    </location>
</feature>
<dbReference type="Proteomes" id="UP000282613">
    <property type="component" value="Unassembled WGS sequence"/>
</dbReference>
<dbReference type="WBParaSite" id="TASK_0000166701-mRNA-1">
    <property type="protein sequence ID" value="TASK_0000166701-mRNA-1"/>
    <property type="gene ID" value="TASK_0000166701"/>
</dbReference>
<name>A0A0R3VW73_TAEAS</name>
<keyword evidence="3" id="KW-1185">Reference proteome</keyword>
<evidence type="ECO:0000313" key="3">
    <source>
        <dbReference type="Proteomes" id="UP000282613"/>
    </source>
</evidence>
<dbReference type="EMBL" id="UYRS01000506">
    <property type="protein sequence ID" value="VDK23450.1"/>
    <property type="molecule type" value="Genomic_DNA"/>
</dbReference>
<protein>
    <submittedName>
        <fullName evidence="2 4">Uncharacterized protein</fullName>
    </submittedName>
</protein>
<reference evidence="2 3" key="2">
    <citation type="submission" date="2018-11" db="EMBL/GenBank/DDBJ databases">
        <authorList>
            <consortium name="Pathogen Informatics"/>
        </authorList>
    </citation>
    <scope>NUCLEOTIDE SEQUENCE [LARGE SCALE GENOMIC DNA]</scope>
</reference>